<organism evidence="1 2">
    <name type="scientific">Zosterops borbonicus</name>
    <dbReference type="NCBI Taxonomy" id="364589"/>
    <lineage>
        <taxon>Eukaryota</taxon>
        <taxon>Metazoa</taxon>
        <taxon>Chordata</taxon>
        <taxon>Craniata</taxon>
        <taxon>Vertebrata</taxon>
        <taxon>Euteleostomi</taxon>
        <taxon>Archelosauria</taxon>
        <taxon>Archosauria</taxon>
        <taxon>Dinosauria</taxon>
        <taxon>Saurischia</taxon>
        <taxon>Theropoda</taxon>
        <taxon>Coelurosauria</taxon>
        <taxon>Aves</taxon>
        <taxon>Neognathae</taxon>
        <taxon>Neoaves</taxon>
        <taxon>Telluraves</taxon>
        <taxon>Australaves</taxon>
        <taxon>Passeriformes</taxon>
        <taxon>Sylvioidea</taxon>
        <taxon>Zosteropidae</taxon>
        <taxon>Zosterops</taxon>
    </lineage>
</organism>
<dbReference type="OrthoDB" id="10356976at2759"/>
<reference evidence="1" key="1">
    <citation type="submission" date="2019-04" db="EMBL/GenBank/DDBJ databases">
        <title>Genome assembly of Zosterops borbonicus 15179.</title>
        <authorList>
            <person name="Leroy T."/>
            <person name="Anselmetti Y."/>
            <person name="Tilak M.-K."/>
            <person name="Nabholz B."/>
        </authorList>
    </citation>
    <scope>NUCLEOTIDE SEQUENCE</scope>
    <source>
        <strain evidence="1">HGM_15179</strain>
        <tissue evidence="1">Muscle</tissue>
    </source>
</reference>
<sequence>MMGQKLVRLVPQEYTSALAIMKRNDREETVLDMAKKHQAYADAMHGPTHARITAVETCLQKLEDKIEENHKKLRDEIKEDLLQISAGQSRGSGNKHRCPPDREKRYIPQGELWFFLRECRENMRRWDGRPTAALAKQVLELKETKTQRGCSTNKEAAPVACSRTTRYDDDDMSDPLEGTSKIYAQGRKDNQALGALPLARKSFSRNETMRPDEIREGHRKEIRTIQPILDTWTA</sequence>
<dbReference type="AlphaFoldDB" id="A0A8K1FVP5"/>
<dbReference type="Proteomes" id="UP000796761">
    <property type="component" value="Unassembled WGS sequence"/>
</dbReference>
<comment type="caution">
    <text evidence="1">The sequence shown here is derived from an EMBL/GenBank/DDBJ whole genome shotgun (WGS) entry which is preliminary data.</text>
</comment>
<dbReference type="EMBL" id="SWJQ01001401">
    <property type="protein sequence ID" value="TRZ08288.1"/>
    <property type="molecule type" value="Genomic_DNA"/>
</dbReference>
<name>A0A8K1FVP5_9PASS</name>
<protein>
    <submittedName>
        <fullName evidence="1">Uncharacterized protein</fullName>
    </submittedName>
</protein>
<gene>
    <name evidence="1" type="ORF">HGM15179_018819</name>
</gene>
<evidence type="ECO:0000313" key="2">
    <source>
        <dbReference type="Proteomes" id="UP000796761"/>
    </source>
</evidence>
<evidence type="ECO:0000313" key="1">
    <source>
        <dbReference type="EMBL" id="TRZ08288.1"/>
    </source>
</evidence>
<accession>A0A8K1FVP5</accession>
<keyword evidence="2" id="KW-1185">Reference proteome</keyword>
<proteinExistence type="predicted"/>